<proteinExistence type="predicted"/>
<reference evidence="1" key="1">
    <citation type="journal article" date="2016" name="Nat. Genet.">
        <title>A high-quality carrot genome assembly provides new insights into carotenoid accumulation and asterid genome evolution.</title>
        <authorList>
            <person name="Iorizzo M."/>
            <person name="Ellison S."/>
            <person name="Senalik D."/>
            <person name="Zeng P."/>
            <person name="Satapoomin P."/>
            <person name="Huang J."/>
            <person name="Bowman M."/>
            <person name="Iovene M."/>
            <person name="Sanseverino W."/>
            <person name="Cavagnaro P."/>
            <person name="Yildiz M."/>
            <person name="Macko-Podgorni A."/>
            <person name="Moranska E."/>
            <person name="Grzebelus E."/>
            <person name="Grzebelus D."/>
            <person name="Ashrafi H."/>
            <person name="Zheng Z."/>
            <person name="Cheng S."/>
            <person name="Spooner D."/>
            <person name="Van Deynze A."/>
            <person name="Simon P."/>
        </authorList>
    </citation>
    <scope>NUCLEOTIDE SEQUENCE</scope>
    <source>
        <tissue evidence="1">Leaf</tissue>
    </source>
</reference>
<organism evidence="1 2">
    <name type="scientific">Daucus carota subsp. sativus</name>
    <name type="common">Carrot</name>
    <dbReference type="NCBI Taxonomy" id="79200"/>
    <lineage>
        <taxon>Eukaryota</taxon>
        <taxon>Viridiplantae</taxon>
        <taxon>Streptophyta</taxon>
        <taxon>Embryophyta</taxon>
        <taxon>Tracheophyta</taxon>
        <taxon>Spermatophyta</taxon>
        <taxon>Magnoliopsida</taxon>
        <taxon>eudicotyledons</taxon>
        <taxon>Gunneridae</taxon>
        <taxon>Pentapetalae</taxon>
        <taxon>asterids</taxon>
        <taxon>campanulids</taxon>
        <taxon>Apiales</taxon>
        <taxon>Apiaceae</taxon>
        <taxon>Apioideae</taxon>
        <taxon>Scandiceae</taxon>
        <taxon>Daucinae</taxon>
        <taxon>Daucus</taxon>
        <taxon>Daucus sect. Daucus</taxon>
    </lineage>
</organism>
<accession>A0A165WD27</accession>
<dbReference type="Proteomes" id="UP000077755">
    <property type="component" value="Chromosome 4"/>
</dbReference>
<gene>
    <name evidence="1" type="ORF">DCAR_0415521</name>
</gene>
<dbReference type="EMBL" id="CP093346">
    <property type="protein sequence ID" value="WOG96189.1"/>
    <property type="molecule type" value="Genomic_DNA"/>
</dbReference>
<evidence type="ECO:0000313" key="1">
    <source>
        <dbReference type="EMBL" id="WOG96189.1"/>
    </source>
</evidence>
<dbReference type="AlphaFoldDB" id="A0A165WD27"/>
<name>A0A165WD27_DAUCS</name>
<dbReference type="Gramene" id="KZM97371">
    <property type="protein sequence ID" value="KZM97371"/>
    <property type="gene ID" value="DCAR_015267"/>
</dbReference>
<keyword evidence="2" id="KW-1185">Reference proteome</keyword>
<evidence type="ECO:0000313" key="2">
    <source>
        <dbReference type="Proteomes" id="UP000077755"/>
    </source>
</evidence>
<reference evidence="1" key="2">
    <citation type="submission" date="2022-03" db="EMBL/GenBank/DDBJ databases">
        <title>Draft title - Genomic analysis of global carrot germplasm unveils the trajectory of domestication and the origin of high carotenoid orange carrot.</title>
        <authorList>
            <person name="Iorizzo M."/>
            <person name="Ellison S."/>
            <person name="Senalik D."/>
            <person name="Macko-Podgorni A."/>
            <person name="Grzebelus D."/>
            <person name="Bostan H."/>
            <person name="Rolling W."/>
            <person name="Curaba J."/>
            <person name="Simon P."/>
        </authorList>
    </citation>
    <scope>NUCLEOTIDE SEQUENCE</scope>
    <source>
        <tissue evidence="1">Leaf</tissue>
    </source>
</reference>
<protein>
    <submittedName>
        <fullName evidence="1">Uncharacterized protein</fullName>
    </submittedName>
</protein>
<sequence length="89" mass="10335">MLVRKLIRSLNRTFNDAIDVVAFLLWLEKDKLSVNAVYKVLTEWPNHLGGMLAVPVLALLEWLKNNALVWERRGDISQIWELCLEVVSF</sequence>